<evidence type="ECO:0000313" key="1">
    <source>
        <dbReference type="EMBL" id="JAH31029.1"/>
    </source>
</evidence>
<dbReference type="EMBL" id="GBXM01077548">
    <property type="protein sequence ID" value="JAH31029.1"/>
    <property type="molecule type" value="Transcribed_RNA"/>
</dbReference>
<protein>
    <submittedName>
        <fullName evidence="1">Uncharacterized protein</fullName>
    </submittedName>
</protein>
<dbReference type="AlphaFoldDB" id="A0A0E9RPJ1"/>
<reference evidence="1" key="1">
    <citation type="submission" date="2014-11" db="EMBL/GenBank/DDBJ databases">
        <authorList>
            <person name="Amaro Gonzalez C."/>
        </authorList>
    </citation>
    <scope>NUCLEOTIDE SEQUENCE</scope>
</reference>
<organism evidence="1">
    <name type="scientific">Anguilla anguilla</name>
    <name type="common">European freshwater eel</name>
    <name type="synonym">Muraena anguilla</name>
    <dbReference type="NCBI Taxonomy" id="7936"/>
    <lineage>
        <taxon>Eukaryota</taxon>
        <taxon>Metazoa</taxon>
        <taxon>Chordata</taxon>
        <taxon>Craniata</taxon>
        <taxon>Vertebrata</taxon>
        <taxon>Euteleostomi</taxon>
        <taxon>Actinopterygii</taxon>
        <taxon>Neopterygii</taxon>
        <taxon>Teleostei</taxon>
        <taxon>Anguilliformes</taxon>
        <taxon>Anguillidae</taxon>
        <taxon>Anguilla</taxon>
    </lineage>
</organism>
<name>A0A0E9RPJ1_ANGAN</name>
<proteinExistence type="predicted"/>
<reference evidence="1" key="2">
    <citation type="journal article" date="2015" name="Fish Shellfish Immunol.">
        <title>Early steps in the European eel (Anguilla anguilla)-Vibrio vulnificus interaction in the gills: Role of the RtxA13 toxin.</title>
        <authorList>
            <person name="Callol A."/>
            <person name="Pajuelo D."/>
            <person name="Ebbesson L."/>
            <person name="Teles M."/>
            <person name="MacKenzie S."/>
            <person name="Amaro C."/>
        </authorList>
    </citation>
    <scope>NUCLEOTIDE SEQUENCE</scope>
</reference>
<sequence>MLRSEWECARSHTVWDRDRQSVNGVTECSTVGKELGL</sequence>
<accession>A0A0E9RPJ1</accession>